<proteinExistence type="predicted"/>
<accession>A0A7W7HT64</accession>
<evidence type="ECO:0000313" key="1">
    <source>
        <dbReference type="EMBL" id="MBB4760151.1"/>
    </source>
</evidence>
<dbReference type="EMBL" id="JACHNH010000001">
    <property type="protein sequence ID" value="MBB4760151.1"/>
    <property type="molecule type" value="Genomic_DNA"/>
</dbReference>
<dbReference type="AlphaFoldDB" id="A0A7W7HT64"/>
<organism evidence="1 2">
    <name type="scientific">Actinoplanes digitatis</name>
    <dbReference type="NCBI Taxonomy" id="1868"/>
    <lineage>
        <taxon>Bacteria</taxon>
        <taxon>Bacillati</taxon>
        <taxon>Actinomycetota</taxon>
        <taxon>Actinomycetes</taxon>
        <taxon>Micromonosporales</taxon>
        <taxon>Micromonosporaceae</taxon>
        <taxon>Actinoplanes</taxon>
    </lineage>
</organism>
<reference evidence="1 2" key="1">
    <citation type="submission" date="2020-08" db="EMBL/GenBank/DDBJ databases">
        <title>Sequencing the genomes of 1000 actinobacteria strains.</title>
        <authorList>
            <person name="Klenk H.-P."/>
        </authorList>
    </citation>
    <scope>NUCLEOTIDE SEQUENCE [LARGE SCALE GENOMIC DNA]</scope>
    <source>
        <strain evidence="1 2">DSM 43149</strain>
    </source>
</reference>
<dbReference type="RefSeq" id="WP_184989755.1">
    <property type="nucleotide sequence ID" value="NZ_BOMK01000033.1"/>
</dbReference>
<keyword evidence="2" id="KW-1185">Reference proteome</keyword>
<evidence type="ECO:0000313" key="2">
    <source>
        <dbReference type="Proteomes" id="UP000578112"/>
    </source>
</evidence>
<protein>
    <submittedName>
        <fullName evidence="1">Uncharacterized protein</fullName>
    </submittedName>
</protein>
<sequence>MASTVEAGVRARFIAGAEELGVVGAELAGLGTVFDAGDCPATQARLAEVARLQAAAVRLAEPSTAGACGEGCTCVTAASTRTAPRMPVARAALPLLDNSVGTDLVCTLDGGLDSMRGRIGEWQAVIGRAVGREAADGGVTLVYDHDPAVAVELARLGAAEFACCSFFGFTLTVAPAGMRFTVTAPAEAATLVTAVFGKAAG</sequence>
<gene>
    <name evidence="1" type="ORF">BJ971_000707</name>
</gene>
<comment type="caution">
    <text evidence="1">The sequence shown here is derived from an EMBL/GenBank/DDBJ whole genome shotgun (WGS) entry which is preliminary data.</text>
</comment>
<dbReference type="Proteomes" id="UP000578112">
    <property type="component" value="Unassembled WGS sequence"/>
</dbReference>
<name>A0A7W7HT64_9ACTN</name>